<dbReference type="AlphaFoldDB" id="A0ABD2VY62"/>
<evidence type="ECO:0000256" key="1">
    <source>
        <dbReference type="SAM" id="MobiDB-lite"/>
    </source>
</evidence>
<evidence type="ECO:0000313" key="3">
    <source>
        <dbReference type="Proteomes" id="UP001627154"/>
    </source>
</evidence>
<evidence type="ECO:0000313" key="2">
    <source>
        <dbReference type="EMBL" id="KAL3385493.1"/>
    </source>
</evidence>
<protein>
    <submittedName>
        <fullName evidence="2">Uncharacterized protein</fullName>
    </submittedName>
</protein>
<gene>
    <name evidence="2" type="ORF">TKK_018865</name>
</gene>
<name>A0ABD2VY62_9HYME</name>
<feature type="region of interest" description="Disordered" evidence="1">
    <location>
        <begin position="271"/>
        <end position="303"/>
    </location>
</feature>
<dbReference type="Proteomes" id="UP001627154">
    <property type="component" value="Unassembled WGS sequence"/>
</dbReference>
<reference evidence="2 3" key="1">
    <citation type="journal article" date="2024" name="bioRxiv">
        <title>A reference genome for Trichogramma kaykai: A tiny desert-dwelling parasitoid wasp with competing sex-ratio distorters.</title>
        <authorList>
            <person name="Culotta J."/>
            <person name="Lindsey A.R."/>
        </authorList>
    </citation>
    <scope>NUCLEOTIDE SEQUENCE [LARGE SCALE GENOMIC DNA]</scope>
    <source>
        <strain evidence="2 3">KSX58</strain>
    </source>
</reference>
<organism evidence="2 3">
    <name type="scientific">Trichogramma kaykai</name>
    <dbReference type="NCBI Taxonomy" id="54128"/>
    <lineage>
        <taxon>Eukaryota</taxon>
        <taxon>Metazoa</taxon>
        <taxon>Ecdysozoa</taxon>
        <taxon>Arthropoda</taxon>
        <taxon>Hexapoda</taxon>
        <taxon>Insecta</taxon>
        <taxon>Pterygota</taxon>
        <taxon>Neoptera</taxon>
        <taxon>Endopterygota</taxon>
        <taxon>Hymenoptera</taxon>
        <taxon>Apocrita</taxon>
        <taxon>Proctotrupomorpha</taxon>
        <taxon>Chalcidoidea</taxon>
        <taxon>Trichogrammatidae</taxon>
        <taxon>Trichogramma</taxon>
    </lineage>
</organism>
<proteinExistence type="predicted"/>
<comment type="caution">
    <text evidence="2">The sequence shown here is derived from an EMBL/GenBank/DDBJ whole genome shotgun (WGS) entry which is preliminary data.</text>
</comment>
<sequence length="303" mass="34127">MISVGPFNVDHKDGKKPFYYRDLDTCTHVFKIINVKRGSMVRPYTGPHRVIHRDPSRKNFDIDINGEQVKVSAEHLKPAFTTLNELPGFENWSPLQPPDDGNDDDVQLDGENFVVGDGMDLIQLDDRDIERVPLNERGLGRGVSGGVKNPVFRREDVPQHLLEHILREDLSVPRDPGSKDNRSDRTPPSHESSGSRRNSDTHSAPEAHENHDLISKLINNPTKDNSNNSNQDGFPNFIALPPTILADRQGEVVVDGVDYSIPSDILNYDKMMIDPQSPHSHMNSRKRKNIDPSDDVSSPKKRK</sequence>
<feature type="region of interest" description="Disordered" evidence="1">
    <location>
        <begin position="165"/>
        <end position="207"/>
    </location>
</feature>
<accession>A0ABD2VY62</accession>
<keyword evidence="3" id="KW-1185">Reference proteome</keyword>
<dbReference type="EMBL" id="JBJJXI010000155">
    <property type="protein sequence ID" value="KAL3385493.1"/>
    <property type="molecule type" value="Genomic_DNA"/>
</dbReference>